<feature type="compositionally biased region" description="Polar residues" evidence="1">
    <location>
        <begin position="256"/>
        <end position="277"/>
    </location>
</feature>
<dbReference type="PANTHER" id="PTHR28031">
    <property type="entry name" value="PROLINE-RICH PROTEIN HUA1"/>
    <property type="match status" value="1"/>
</dbReference>
<feature type="compositionally biased region" description="Pro residues" evidence="1">
    <location>
        <begin position="203"/>
        <end position="221"/>
    </location>
</feature>
<feature type="compositionally biased region" description="Polar residues" evidence="1">
    <location>
        <begin position="223"/>
        <end position="235"/>
    </location>
</feature>
<feature type="region of interest" description="Disordered" evidence="1">
    <location>
        <begin position="380"/>
        <end position="399"/>
    </location>
</feature>
<feature type="compositionally biased region" description="Pro residues" evidence="1">
    <location>
        <begin position="129"/>
        <end position="151"/>
    </location>
</feature>
<dbReference type="GeneID" id="66076360"/>
<sequence length="487" mass="51679">MTRRSPNPFRNPSGQSTQAAVTPNTTGISSSSTLTPEYVSSASDRLERQGALNSAPATSASATPTMTSAPSSSSTTATQAAENRFTTSAIGNPHRVDPLDITEDDPPAYTPGPDVHRGEATVELGPGRPFQPPPQQPPQRHPLTQPRPPQHPGWSAIQNHVVPPSTPPTLLQQITGNLVDRLNNMSTGGNTYNYNRYEYPGNSRPPPRPSGYPPPPGPPPSHLAQQNTGPAQQYYSPPLNPPPASDFARDFYQAGSGPNPQSSEGNTAPSRASTTPSGPGVTADPSSGQPPASANDNRPTQTPAPGHPLLNDGKLLVYPAGFTCRKCNNIGYKKADPRHPCKKCWSKYAKPFAGALSYSDFSPNASTGSGTTFQKPLPMQNPAQPVGPGPSNGYPGAAAHYQQSHPPPIPFHTSFPPHRPPPPLQHPSIVVTGPGYRPYPPGSIVYKPGDARIGGQMCWKCDGDGMVDMLFWEDRCDVCGGTGRIFR</sequence>
<evidence type="ECO:0000313" key="2">
    <source>
        <dbReference type="EMBL" id="KAG7093620.1"/>
    </source>
</evidence>
<gene>
    <name evidence="2" type="ORF">E1B28_007284</name>
</gene>
<feature type="compositionally biased region" description="Polar residues" evidence="1">
    <location>
        <begin position="1"/>
        <end position="43"/>
    </location>
</feature>
<comment type="caution">
    <text evidence="2">The sequence shown here is derived from an EMBL/GenBank/DDBJ whole genome shotgun (WGS) entry which is preliminary data.</text>
</comment>
<proteinExistence type="predicted"/>
<organism evidence="2 3">
    <name type="scientific">Marasmius oreades</name>
    <name type="common">fairy-ring Marasmius</name>
    <dbReference type="NCBI Taxonomy" id="181124"/>
    <lineage>
        <taxon>Eukaryota</taxon>
        <taxon>Fungi</taxon>
        <taxon>Dikarya</taxon>
        <taxon>Basidiomycota</taxon>
        <taxon>Agaricomycotina</taxon>
        <taxon>Agaricomycetes</taxon>
        <taxon>Agaricomycetidae</taxon>
        <taxon>Agaricales</taxon>
        <taxon>Marasmiineae</taxon>
        <taxon>Marasmiaceae</taxon>
        <taxon>Marasmius</taxon>
    </lineage>
</organism>
<protein>
    <submittedName>
        <fullName evidence="2">Uncharacterized protein</fullName>
    </submittedName>
</protein>
<dbReference type="OrthoDB" id="2405700at2759"/>
<accession>A0A9P7UTW0</accession>
<dbReference type="EMBL" id="CM032184">
    <property type="protein sequence ID" value="KAG7093620.1"/>
    <property type="molecule type" value="Genomic_DNA"/>
</dbReference>
<reference evidence="2" key="1">
    <citation type="journal article" date="2021" name="Genome Biol. Evol.">
        <title>The assembled and annotated genome of the fairy-ring fungus Marasmius oreades.</title>
        <authorList>
            <person name="Hiltunen M."/>
            <person name="Ament-Velasquez S.L."/>
            <person name="Johannesson H."/>
        </authorList>
    </citation>
    <scope>NUCLEOTIDE SEQUENCE</scope>
    <source>
        <strain evidence="2">03SP1</strain>
    </source>
</reference>
<keyword evidence="3" id="KW-1185">Reference proteome</keyword>
<feature type="compositionally biased region" description="Polar residues" evidence="1">
    <location>
        <begin position="284"/>
        <end position="303"/>
    </location>
</feature>
<evidence type="ECO:0000256" key="1">
    <source>
        <dbReference type="SAM" id="MobiDB-lite"/>
    </source>
</evidence>
<name>A0A9P7UTW0_9AGAR</name>
<dbReference type="PANTHER" id="PTHR28031:SF1">
    <property type="entry name" value="PROLINE-RICH PROTEIN HUA1"/>
    <property type="match status" value="1"/>
</dbReference>
<dbReference type="KEGG" id="more:E1B28_007284"/>
<dbReference type="Proteomes" id="UP001049176">
    <property type="component" value="Chromosome 4"/>
</dbReference>
<feature type="compositionally biased region" description="Low complexity" evidence="1">
    <location>
        <begin position="54"/>
        <end position="81"/>
    </location>
</feature>
<feature type="compositionally biased region" description="Polar residues" evidence="1">
    <location>
        <begin position="183"/>
        <end position="194"/>
    </location>
</feature>
<dbReference type="RefSeq" id="XP_043010090.1">
    <property type="nucleotide sequence ID" value="XM_043152006.1"/>
</dbReference>
<dbReference type="InterPro" id="IPR038910">
    <property type="entry name" value="Hua1-like"/>
</dbReference>
<dbReference type="AlphaFoldDB" id="A0A9P7UTW0"/>
<dbReference type="GO" id="GO:0005737">
    <property type="term" value="C:cytoplasm"/>
    <property type="evidence" value="ECO:0007669"/>
    <property type="project" value="TreeGrafter"/>
</dbReference>
<evidence type="ECO:0000313" key="3">
    <source>
        <dbReference type="Proteomes" id="UP001049176"/>
    </source>
</evidence>
<feature type="region of interest" description="Disordered" evidence="1">
    <location>
        <begin position="1"/>
        <end position="311"/>
    </location>
</feature>